<gene>
    <name evidence="2" type="ORF">F2Q68_00000833</name>
</gene>
<dbReference type="InterPro" id="IPR036163">
    <property type="entry name" value="HMA_dom_sf"/>
</dbReference>
<proteinExistence type="predicted"/>
<dbReference type="PANTHER" id="PTHR46119:SF15">
    <property type="entry name" value="PROTEIN SODIUM POTASSIUM ROOT DEFECTIVE 2"/>
    <property type="match status" value="1"/>
</dbReference>
<dbReference type="GO" id="GO:0046872">
    <property type="term" value="F:metal ion binding"/>
    <property type="evidence" value="ECO:0007669"/>
    <property type="project" value="InterPro"/>
</dbReference>
<sequence>MVTRGPARKDLCTRRGGIGQCFLEPHPAVGQPAVTRLNLSPWRGGPFGCGALPDSFTRNGTDSVSLSRSLGKDAVVAEKVSLHCHCRGCEGKVKKHLSRVQGVTSFNIDFASKVCDWRHHHSLTSSGLPLKGQKCSVLETTTSIITLKANPEN</sequence>
<comment type="caution">
    <text evidence="2">The sequence shown here is derived from an EMBL/GenBank/DDBJ whole genome shotgun (WGS) entry which is preliminary data.</text>
</comment>
<dbReference type="InterPro" id="IPR044526">
    <property type="entry name" value="NAKR1-3"/>
</dbReference>
<dbReference type="InterPro" id="IPR006121">
    <property type="entry name" value="HMA_dom"/>
</dbReference>
<evidence type="ECO:0000313" key="3">
    <source>
        <dbReference type="Proteomes" id="UP000712281"/>
    </source>
</evidence>
<dbReference type="EMBL" id="QGKW02001660">
    <property type="protein sequence ID" value="KAF2578008.1"/>
    <property type="molecule type" value="Genomic_DNA"/>
</dbReference>
<dbReference type="Pfam" id="PF00403">
    <property type="entry name" value="HMA"/>
    <property type="match status" value="1"/>
</dbReference>
<protein>
    <recommendedName>
        <fullName evidence="1">HMA domain-containing protein</fullName>
    </recommendedName>
</protein>
<accession>A0A8S9J709</accession>
<evidence type="ECO:0000259" key="1">
    <source>
        <dbReference type="Pfam" id="PF00403"/>
    </source>
</evidence>
<dbReference type="PANTHER" id="PTHR46119">
    <property type="entry name" value="OS08G0405700 PROTEIN"/>
    <property type="match status" value="1"/>
</dbReference>
<dbReference type="SUPFAM" id="SSF55008">
    <property type="entry name" value="HMA, heavy metal-associated domain"/>
    <property type="match status" value="1"/>
</dbReference>
<dbReference type="AlphaFoldDB" id="A0A8S9J709"/>
<name>A0A8S9J709_BRACR</name>
<feature type="domain" description="HMA" evidence="1">
    <location>
        <begin position="85"/>
        <end position="113"/>
    </location>
</feature>
<evidence type="ECO:0000313" key="2">
    <source>
        <dbReference type="EMBL" id="KAF2578008.1"/>
    </source>
</evidence>
<reference evidence="2" key="1">
    <citation type="submission" date="2019-12" db="EMBL/GenBank/DDBJ databases">
        <title>Genome sequencing and annotation of Brassica cretica.</title>
        <authorList>
            <person name="Studholme D.J."/>
            <person name="Sarris P.F."/>
        </authorList>
    </citation>
    <scope>NUCLEOTIDE SEQUENCE</scope>
    <source>
        <strain evidence="2">PFS-001/15</strain>
        <tissue evidence="2">Leaf</tissue>
    </source>
</reference>
<dbReference type="Proteomes" id="UP000712281">
    <property type="component" value="Unassembled WGS sequence"/>
</dbReference>
<dbReference type="CDD" id="cd00371">
    <property type="entry name" value="HMA"/>
    <property type="match status" value="1"/>
</dbReference>
<organism evidence="2 3">
    <name type="scientific">Brassica cretica</name>
    <name type="common">Mustard</name>
    <dbReference type="NCBI Taxonomy" id="69181"/>
    <lineage>
        <taxon>Eukaryota</taxon>
        <taxon>Viridiplantae</taxon>
        <taxon>Streptophyta</taxon>
        <taxon>Embryophyta</taxon>
        <taxon>Tracheophyta</taxon>
        <taxon>Spermatophyta</taxon>
        <taxon>Magnoliopsida</taxon>
        <taxon>eudicotyledons</taxon>
        <taxon>Gunneridae</taxon>
        <taxon>Pentapetalae</taxon>
        <taxon>rosids</taxon>
        <taxon>malvids</taxon>
        <taxon>Brassicales</taxon>
        <taxon>Brassicaceae</taxon>
        <taxon>Brassiceae</taxon>
        <taxon>Brassica</taxon>
    </lineage>
</organism>
<dbReference type="Gene3D" id="3.30.70.100">
    <property type="match status" value="1"/>
</dbReference>